<protein>
    <submittedName>
        <fullName evidence="2 4">Uncharacterized protein</fullName>
    </submittedName>
</protein>
<organism evidence="4">
    <name type="scientific">Echinostoma caproni</name>
    <dbReference type="NCBI Taxonomy" id="27848"/>
    <lineage>
        <taxon>Eukaryota</taxon>
        <taxon>Metazoa</taxon>
        <taxon>Spiralia</taxon>
        <taxon>Lophotrochozoa</taxon>
        <taxon>Platyhelminthes</taxon>
        <taxon>Trematoda</taxon>
        <taxon>Digenea</taxon>
        <taxon>Plagiorchiida</taxon>
        <taxon>Echinostomata</taxon>
        <taxon>Echinostomatoidea</taxon>
        <taxon>Echinostomatidae</taxon>
        <taxon>Echinostoma</taxon>
    </lineage>
</organism>
<name>A0A183ACV6_9TREM</name>
<reference evidence="4" key="1">
    <citation type="submission" date="2016-06" db="UniProtKB">
        <authorList>
            <consortium name="WormBaseParasite"/>
        </authorList>
    </citation>
    <scope>IDENTIFICATION</scope>
</reference>
<sequence>MTTGNTRKVNWIPQLGHGSGPLRRKPAVVNGGSSGPEDLEDLVSRVSGLRVTNIGQAKGGLSWVAEDIPTVSVKAKNEVAPRVLRPRTLML</sequence>
<feature type="region of interest" description="Disordered" evidence="1">
    <location>
        <begin position="1"/>
        <end position="24"/>
    </location>
</feature>
<dbReference type="AlphaFoldDB" id="A0A183ACV6"/>
<evidence type="ECO:0000256" key="1">
    <source>
        <dbReference type="SAM" id="MobiDB-lite"/>
    </source>
</evidence>
<proteinExistence type="predicted"/>
<accession>A0A183ACV6</accession>
<evidence type="ECO:0000313" key="2">
    <source>
        <dbReference type="EMBL" id="VDP73648.1"/>
    </source>
</evidence>
<dbReference type="WBParaSite" id="ECPE_0000480301-mRNA-1">
    <property type="protein sequence ID" value="ECPE_0000480301-mRNA-1"/>
    <property type="gene ID" value="ECPE_0000480301"/>
</dbReference>
<reference evidence="2 3" key="2">
    <citation type="submission" date="2018-11" db="EMBL/GenBank/DDBJ databases">
        <authorList>
            <consortium name="Pathogen Informatics"/>
        </authorList>
    </citation>
    <scope>NUCLEOTIDE SEQUENCE [LARGE SCALE GENOMIC DNA]</scope>
    <source>
        <strain evidence="2 3">Egypt</strain>
    </source>
</reference>
<evidence type="ECO:0000313" key="4">
    <source>
        <dbReference type="WBParaSite" id="ECPE_0000480301-mRNA-1"/>
    </source>
</evidence>
<dbReference type="Proteomes" id="UP000272942">
    <property type="component" value="Unassembled WGS sequence"/>
</dbReference>
<evidence type="ECO:0000313" key="3">
    <source>
        <dbReference type="Proteomes" id="UP000272942"/>
    </source>
</evidence>
<gene>
    <name evidence="2" type="ORF">ECPE_LOCUS4791</name>
</gene>
<keyword evidence="3" id="KW-1185">Reference proteome</keyword>
<dbReference type="EMBL" id="UZAN01041642">
    <property type="protein sequence ID" value="VDP73648.1"/>
    <property type="molecule type" value="Genomic_DNA"/>
</dbReference>